<protein>
    <submittedName>
        <fullName evidence="1">Uncharacterized protein</fullName>
    </submittedName>
</protein>
<gene>
    <name evidence="1" type="ORF">TH30_05960</name>
</gene>
<dbReference type="EMBL" id="JPWI01000002">
    <property type="protein sequence ID" value="RCK47977.1"/>
    <property type="molecule type" value="Genomic_DNA"/>
</dbReference>
<dbReference type="Proteomes" id="UP000252255">
    <property type="component" value="Unassembled WGS sequence"/>
</dbReference>
<name>A0A367X326_9PROT</name>
<reference evidence="1 2" key="1">
    <citation type="submission" date="2014-07" db="EMBL/GenBank/DDBJ databases">
        <title>Draft genome sequence of Thalassospira profundimaris PR54-5.</title>
        <authorList>
            <person name="Lai Q."/>
            <person name="Shao Z."/>
        </authorList>
    </citation>
    <scope>NUCLEOTIDE SEQUENCE [LARGE SCALE GENOMIC DNA]</scope>
    <source>
        <strain evidence="1 2">PR54-5</strain>
    </source>
</reference>
<organism evidence="1 2">
    <name type="scientific">Thalassospira profundimaris</name>
    <dbReference type="NCBI Taxonomy" id="502049"/>
    <lineage>
        <taxon>Bacteria</taxon>
        <taxon>Pseudomonadati</taxon>
        <taxon>Pseudomonadota</taxon>
        <taxon>Alphaproteobacteria</taxon>
        <taxon>Rhodospirillales</taxon>
        <taxon>Thalassospiraceae</taxon>
        <taxon>Thalassospira</taxon>
    </lineage>
</organism>
<dbReference type="AlphaFoldDB" id="A0A367X326"/>
<sequence>MRQRVFCPNGQFLLFYPENRTFGAIKPAFGVYKLLFIHPKGDFALLMCDIRGIKQKAALRSPAGLTA</sequence>
<proteinExistence type="predicted"/>
<comment type="caution">
    <text evidence="1">The sequence shown here is derived from an EMBL/GenBank/DDBJ whole genome shotgun (WGS) entry which is preliminary data.</text>
</comment>
<accession>A0A367X326</accession>
<evidence type="ECO:0000313" key="1">
    <source>
        <dbReference type="EMBL" id="RCK47977.1"/>
    </source>
</evidence>
<evidence type="ECO:0000313" key="2">
    <source>
        <dbReference type="Proteomes" id="UP000252255"/>
    </source>
</evidence>